<organism evidence="3 4">
    <name type="scientific">Brassica cretica</name>
    <name type="common">Mustard</name>
    <dbReference type="NCBI Taxonomy" id="69181"/>
    <lineage>
        <taxon>Eukaryota</taxon>
        <taxon>Viridiplantae</taxon>
        <taxon>Streptophyta</taxon>
        <taxon>Embryophyta</taxon>
        <taxon>Tracheophyta</taxon>
        <taxon>Spermatophyta</taxon>
        <taxon>Magnoliopsida</taxon>
        <taxon>eudicotyledons</taxon>
        <taxon>Gunneridae</taxon>
        <taxon>Pentapetalae</taxon>
        <taxon>rosids</taxon>
        <taxon>malvids</taxon>
        <taxon>Brassicales</taxon>
        <taxon>Brassicaceae</taxon>
        <taxon>Brassiceae</taxon>
        <taxon>Brassica</taxon>
    </lineage>
</organism>
<feature type="domain" description="Cupin type-1" evidence="2">
    <location>
        <begin position="1"/>
        <end position="56"/>
    </location>
</feature>
<reference evidence="3" key="1">
    <citation type="submission" date="2019-12" db="EMBL/GenBank/DDBJ databases">
        <title>Genome sequencing and annotation of Brassica cretica.</title>
        <authorList>
            <person name="Studholme D.J."/>
            <person name="Sarris P."/>
        </authorList>
    </citation>
    <scope>NUCLEOTIDE SEQUENCE</scope>
    <source>
        <strain evidence="3">PFS-109/04</strain>
        <tissue evidence="3">Leaf</tissue>
    </source>
</reference>
<dbReference type="Proteomes" id="UP000712600">
    <property type="component" value="Unassembled WGS sequence"/>
</dbReference>
<name>A0A8S9QF69_BRACR</name>
<protein>
    <recommendedName>
        <fullName evidence="2">Cupin type-1 domain-containing protein</fullName>
    </recommendedName>
</protein>
<dbReference type="PANTHER" id="PTHR31238">
    <property type="entry name" value="GERMIN-LIKE PROTEIN SUBFAMILY 3 MEMBER 3"/>
    <property type="match status" value="1"/>
</dbReference>
<proteinExistence type="predicted"/>
<dbReference type="AlphaFoldDB" id="A0A8S9QF69"/>
<dbReference type="InterPro" id="IPR014710">
    <property type="entry name" value="RmlC-like_jellyroll"/>
</dbReference>
<sequence length="65" mass="6868">MIHFQVNIGKVLAVAFAGLSSQNAGVITIANAVFGSNPPIYPEVLARAFQLDANIVKELQAKFGP</sequence>
<evidence type="ECO:0000256" key="1">
    <source>
        <dbReference type="ARBA" id="ARBA00022729"/>
    </source>
</evidence>
<keyword evidence="1" id="KW-0732">Signal</keyword>
<accession>A0A8S9QF69</accession>
<evidence type="ECO:0000313" key="3">
    <source>
        <dbReference type="EMBL" id="KAF3552842.1"/>
    </source>
</evidence>
<dbReference type="SUPFAM" id="SSF51182">
    <property type="entry name" value="RmlC-like cupins"/>
    <property type="match status" value="1"/>
</dbReference>
<dbReference type="Pfam" id="PF00190">
    <property type="entry name" value="Cupin_1"/>
    <property type="match status" value="1"/>
</dbReference>
<evidence type="ECO:0000313" key="4">
    <source>
        <dbReference type="Proteomes" id="UP000712600"/>
    </source>
</evidence>
<comment type="caution">
    <text evidence="3">The sequence shown here is derived from an EMBL/GenBank/DDBJ whole genome shotgun (WGS) entry which is preliminary data.</text>
</comment>
<dbReference type="Gene3D" id="2.60.120.10">
    <property type="entry name" value="Jelly Rolls"/>
    <property type="match status" value="1"/>
</dbReference>
<evidence type="ECO:0000259" key="2">
    <source>
        <dbReference type="Pfam" id="PF00190"/>
    </source>
</evidence>
<gene>
    <name evidence="3" type="ORF">F2Q69_00016331</name>
</gene>
<dbReference type="InterPro" id="IPR006045">
    <property type="entry name" value="Cupin_1"/>
</dbReference>
<dbReference type="InterPro" id="IPR011051">
    <property type="entry name" value="RmlC_Cupin_sf"/>
</dbReference>
<dbReference type="EMBL" id="QGKX02000996">
    <property type="protein sequence ID" value="KAF3552842.1"/>
    <property type="molecule type" value="Genomic_DNA"/>
</dbReference>